<dbReference type="InterPro" id="IPR041490">
    <property type="entry name" value="KstR2_TetR_C"/>
</dbReference>
<dbReference type="PANTHER" id="PTHR30055">
    <property type="entry name" value="HTH-TYPE TRANSCRIPTIONAL REGULATOR RUTR"/>
    <property type="match status" value="1"/>
</dbReference>
<name>A0AAU7UCK7_9DEIO</name>
<dbReference type="InterPro" id="IPR001647">
    <property type="entry name" value="HTH_TetR"/>
</dbReference>
<sequence>MESGSQVPPDRKEQIYRTAARLFSEAGYRATSMRDIAAALQLKAGSLYSHIESKEELLWGIVSRVADEFDEALGPSGASDAPPAERLRAALVAYTGVVTRNLEYAAVLFSEWRQLPPERQAQITRRRDAVEQVFRRILQDGVAAGVFLPDTDVKLTAVLALSGANWLPHWFNPAGDLSPEQVADRFGTLLLRGLQTPD</sequence>
<evidence type="ECO:0000259" key="6">
    <source>
        <dbReference type="PROSITE" id="PS50977"/>
    </source>
</evidence>
<proteinExistence type="predicted"/>
<evidence type="ECO:0000256" key="5">
    <source>
        <dbReference type="PROSITE-ProRule" id="PRU00335"/>
    </source>
</evidence>
<evidence type="ECO:0000256" key="2">
    <source>
        <dbReference type="ARBA" id="ARBA00023015"/>
    </source>
</evidence>
<feature type="DNA-binding region" description="H-T-H motif" evidence="5">
    <location>
        <begin position="32"/>
        <end position="51"/>
    </location>
</feature>
<keyword evidence="3 5" id="KW-0238">DNA-binding</keyword>
<dbReference type="InterPro" id="IPR050109">
    <property type="entry name" value="HTH-type_TetR-like_transc_reg"/>
</dbReference>
<evidence type="ECO:0000256" key="3">
    <source>
        <dbReference type="ARBA" id="ARBA00023125"/>
    </source>
</evidence>
<evidence type="ECO:0000313" key="7">
    <source>
        <dbReference type="EMBL" id="XBV86280.1"/>
    </source>
</evidence>
<dbReference type="GO" id="GO:0000976">
    <property type="term" value="F:transcription cis-regulatory region binding"/>
    <property type="evidence" value="ECO:0007669"/>
    <property type="project" value="TreeGrafter"/>
</dbReference>
<protein>
    <submittedName>
        <fullName evidence="7">TetR/AcrR family transcriptional regulator</fullName>
    </submittedName>
</protein>
<keyword evidence="4" id="KW-0804">Transcription</keyword>
<accession>A0AAU7UCK7</accession>
<dbReference type="SUPFAM" id="SSF48498">
    <property type="entry name" value="Tetracyclin repressor-like, C-terminal domain"/>
    <property type="match status" value="1"/>
</dbReference>
<evidence type="ECO:0000256" key="4">
    <source>
        <dbReference type="ARBA" id="ARBA00023163"/>
    </source>
</evidence>
<dbReference type="PANTHER" id="PTHR30055:SF175">
    <property type="entry name" value="HTH-TYPE TRANSCRIPTIONAL REPRESSOR KSTR2"/>
    <property type="match status" value="1"/>
</dbReference>
<dbReference type="Pfam" id="PF17932">
    <property type="entry name" value="TetR_C_24"/>
    <property type="match status" value="1"/>
</dbReference>
<dbReference type="InterPro" id="IPR009057">
    <property type="entry name" value="Homeodomain-like_sf"/>
</dbReference>
<evidence type="ECO:0000256" key="1">
    <source>
        <dbReference type="ARBA" id="ARBA00022491"/>
    </source>
</evidence>
<organism evidence="7">
    <name type="scientific">Deinococcus sonorensis KR-87</name>
    <dbReference type="NCBI Taxonomy" id="694439"/>
    <lineage>
        <taxon>Bacteria</taxon>
        <taxon>Thermotogati</taxon>
        <taxon>Deinococcota</taxon>
        <taxon>Deinococci</taxon>
        <taxon>Deinococcales</taxon>
        <taxon>Deinococcaceae</taxon>
        <taxon>Deinococcus</taxon>
    </lineage>
</organism>
<dbReference type="Pfam" id="PF00440">
    <property type="entry name" value="TetR_N"/>
    <property type="match status" value="1"/>
</dbReference>
<dbReference type="KEGG" id="dsc:ABOD76_08210"/>
<dbReference type="EMBL" id="CP158299">
    <property type="protein sequence ID" value="XBV86280.1"/>
    <property type="molecule type" value="Genomic_DNA"/>
</dbReference>
<dbReference type="Gene3D" id="1.10.10.60">
    <property type="entry name" value="Homeodomain-like"/>
    <property type="match status" value="1"/>
</dbReference>
<dbReference type="SUPFAM" id="SSF46689">
    <property type="entry name" value="Homeodomain-like"/>
    <property type="match status" value="1"/>
</dbReference>
<dbReference type="AlphaFoldDB" id="A0AAU7UCK7"/>
<keyword evidence="2" id="KW-0805">Transcription regulation</keyword>
<dbReference type="PROSITE" id="PS50977">
    <property type="entry name" value="HTH_TETR_2"/>
    <property type="match status" value="1"/>
</dbReference>
<dbReference type="RefSeq" id="WP_350244345.1">
    <property type="nucleotide sequence ID" value="NZ_CP158299.1"/>
</dbReference>
<dbReference type="GO" id="GO:0003700">
    <property type="term" value="F:DNA-binding transcription factor activity"/>
    <property type="evidence" value="ECO:0007669"/>
    <property type="project" value="TreeGrafter"/>
</dbReference>
<feature type="domain" description="HTH tetR-type" evidence="6">
    <location>
        <begin position="9"/>
        <end position="69"/>
    </location>
</feature>
<keyword evidence="1" id="KW-0678">Repressor</keyword>
<gene>
    <name evidence="7" type="ORF">ABOD76_08210</name>
</gene>
<reference evidence="7" key="1">
    <citation type="submission" date="2024-06" db="EMBL/GenBank/DDBJ databases">
        <title>Draft Genome Sequence of Deinococcus sonorensis Type Strain KR-87, a Biofilm Producing Representative of the Genus Deinococcus.</title>
        <authorList>
            <person name="Boren L.S."/>
            <person name="Grosso R.A."/>
            <person name="Hugenberg-Cox A.N."/>
            <person name="Hill J.T.E."/>
            <person name="Albert C.M."/>
            <person name="Tuohy J.M."/>
        </authorList>
    </citation>
    <scope>NUCLEOTIDE SEQUENCE</scope>
    <source>
        <strain evidence="7">KR-87</strain>
    </source>
</reference>
<dbReference type="Gene3D" id="1.10.357.10">
    <property type="entry name" value="Tetracycline Repressor, domain 2"/>
    <property type="match status" value="1"/>
</dbReference>
<dbReference type="InterPro" id="IPR036271">
    <property type="entry name" value="Tet_transcr_reg_TetR-rel_C_sf"/>
</dbReference>
<dbReference type="PRINTS" id="PR00455">
    <property type="entry name" value="HTHTETR"/>
</dbReference>